<dbReference type="AlphaFoldDB" id="A0A2V3IDS7"/>
<organism evidence="3 4">
    <name type="scientific">Gracilariopsis chorda</name>
    <dbReference type="NCBI Taxonomy" id="448386"/>
    <lineage>
        <taxon>Eukaryota</taxon>
        <taxon>Rhodophyta</taxon>
        <taxon>Florideophyceae</taxon>
        <taxon>Rhodymeniophycidae</taxon>
        <taxon>Gracilariales</taxon>
        <taxon>Gracilariaceae</taxon>
        <taxon>Gracilariopsis</taxon>
    </lineage>
</organism>
<feature type="coiled-coil region" evidence="1">
    <location>
        <begin position="157"/>
        <end position="190"/>
    </location>
</feature>
<dbReference type="PANTHER" id="PTHR10933">
    <property type="entry name" value="IMMUNOGLOBULIN-BINDING PROTEIN 1"/>
    <property type="match status" value="1"/>
</dbReference>
<dbReference type="InterPro" id="IPR038511">
    <property type="entry name" value="TAP42/TAP46-like_sf"/>
</dbReference>
<feature type="region of interest" description="Disordered" evidence="2">
    <location>
        <begin position="301"/>
        <end position="353"/>
    </location>
</feature>
<dbReference type="EMBL" id="NBIV01000339">
    <property type="protein sequence ID" value="PXF40224.1"/>
    <property type="molecule type" value="Genomic_DNA"/>
</dbReference>
<keyword evidence="4" id="KW-1185">Reference proteome</keyword>
<dbReference type="GO" id="GO:0005829">
    <property type="term" value="C:cytosol"/>
    <property type="evidence" value="ECO:0007669"/>
    <property type="project" value="TreeGrafter"/>
</dbReference>
<protein>
    <submittedName>
        <fullName evidence="3">Immunoglobulin-binding protein 1</fullName>
    </submittedName>
</protein>
<evidence type="ECO:0000256" key="1">
    <source>
        <dbReference type="SAM" id="Coils"/>
    </source>
</evidence>
<accession>A0A2V3IDS7</accession>
<feature type="region of interest" description="Disordered" evidence="2">
    <location>
        <begin position="234"/>
        <end position="260"/>
    </location>
</feature>
<name>A0A2V3IDS7_9FLOR</name>
<dbReference type="GO" id="GO:0009966">
    <property type="term" value="P:regulation of signal transduction"/>
    <property type="evidence" value="ECO:0007669"/>
    <property type="project" value="InterPro"/>
</dbReference>
<dbReference type="GO" id="GO:0051721">
    <property type="term" value="F:protein phosphatase 2A binding"/>
    <property type="evidence" value="ECO:0007669"/>
    <property type="project" value="TreeGrafter"/>
</dbReference>
<dbReference type="InterPro" id="IPR007304">
    <property type="entry name" value="TAP46-like"/>
</dbReference>
<dbReference type="Gene3D" id="1.25.40.540">
    <property type="entry name" value="TAP42-like family"/>
    <property type="match status" value="1"/>
</dbReference>
<feature type="compositionally biased region" description="Basic and acidic residues" evidence="2">
    <location>
        <begin position="301"/>
        <end position="318"/>
    </location>
</feature>
<comment type="caution">
    <text evidence="3">The sequence shown here is derived from an EMBL/GenBank/DDBJ whole genome shotgun (WGS) entry which is preliminary data.</text>
</comment>
<dbReference type="STRING" id="448386.A0A2V3IDS7"/>
<dbReference type="OrthoDB" id="3879at2759"/>
<sequence length="353" mass="40157">MAGAAEDKSLGALFSDAVFAVTSAAGPWPALTYLANAPQPVFAPSTRPEPGKSQPADAAIDKLQILAETLRLASLFSRNEQLDEIPTPHIKFMIVPYLSALAFQAWQGEAAERLNKLVRCDAELQTFFSDVDAYALLTESQRDYVLQNTPEFVQTPMQKREEKIARLKMEKAAEKQLQNLMEKLEKRSATDDDDTDLRHASIIVLQSAVRRALDMFSSLQEEIEILRFAERQRSKGVDPRVKAEQARPKRPPPGIGDMPPTFRIVNEREQERAAVFRPSHSLPTYTIEEWGEIEARRLARVEREKKEKEIAAKRRKEDEDSDDDEAVERATMEARRWDDWKDEHNRGSGNTIR</sequence>
<evidence type="ECO:0000313" key="4">
    <source>
        <dbReference type="Proteomes" id="UP000247409"/>
    </source>
</evidence>
<reference evidence="3 4" key="1">
    <citation type="journal article" date="2018" name="Mol. Biol. Evol.">
        <title>Analysis of the draft genome of the red seaweed Gracilariopsis chorda provides insights into genome size evolution in Rhodophyta.</title>
        <authorList>
            <person name="Lee J."/>
            <person name="Yang E.C."/>
            <person name="Graf L."/>
            <person name="Yang J.H."/>
            <person name="Qiu H."/>
            <person name="Zel Zion U."/>
            <person name="Chan C.X."/>
            <person name="Stephens T.G."/>
            <person name="Weber A.P.M."/>
            <person name="Boo G.H."/>
            <person name="Boo S.M."/>
            <person name="Kim K.M."/>
            <person name="Shin Y."/>
            <person name="Jung M."/>
            <person name="Lee S.J."/>
            <person name="Yim H.S."/>
            <person name="Lee J.H."/>
            <person name="Bhattacharya D."/>
            <person name="Yoon H.S."/>
        </authorList>
    </citation>
    <scope>NUCLEOTIDE SEQUENCE [LARGE SCALE GENOMIC DNA]</scope>
    <source>
        <strain evidence="3 4">SKKU-2015</strain>
        <tissue evidence="3">Whole body</tissue>
    </source>
</reference>
<evidence type="ECO:0000313" key="3">
    <source>
        <dbReference type="EMBL" id="PXF40224.1"/>
    </source>
</evidence>
<dbReference type="Proteomes" id="UP000247409">
    <property type="component" value="Unassembled WGS sequence"/>
</dbReference>
<dbReference type="GO" id="GO:0035303">
    <property type="term" value="P:regulation of dephosphorylation"/>
    <property type="evidence" value="ECO:0007669"/>
    <property type="project" value="TreeGrafter"/>
</dbReference>
<evidence type="ECO:0000256" key="2">
    <source>
        <dbReference type="SAM" id="MobiDB-lite"/>
    </source>
</evidence>
<proteinExistence type="predicted"/>
<feature type="compositionally biased region" description="Basic and acidic residues" evidence="2">
    <location>
        <begin position="327"/>
        <end position="346"/>
    </location>
</feature>
<dbReference type="PANTHER" id="PTHR10933:SF9">
    <property type="entry name" value="IMMUNOGLOBULIN-BINDING PROTEIN 1"/>
    <property type="match status" value="1"/>
</dbReference>
<keyword evidence="1" id="KW-0175">Coiled coil</keyword>
<gene>
    <name evidence="3" type="ORF">BWQ96_10062</name>
</gene>
<feature type="compositionally biased region" description="Basic and acidic residues" evidence="2">
    <location>
        <begin position="234"/>
        <end position="247"/>
    </location>
</feature>
<dbReference type="Pfam" id="PF04177">
    <property type="entry name" value="TAP42"/>
    <property type="match status" value="1"/>
</dbReference>